<feature type="coiled-coil region" evidence="3">
    <location>
        <begin position="964"/>
        <end position="1009"/>
    </location>
</feature>
<feature type="compositionally biased region" description="Basic and acidic residues" evidence="4">
    <location>
        <begin position="770"/>
        <end position="780"/>
    </location>
</feature>
<evidence type="ECO:0000256" key="1">
    <source>
        <dbReference type="ARBA" id="ARBA00022441"/>
    </source>
</evidence>
<reference evidence="5 6" key="1">
    <citation type="journal article" date="2012" name="Eukaryot. Cell">
        <title>Draft genome sequence of Wickerhamomyces ciferrii NRRL Y-1031 F-60-10.</title>
        <authorList>
            <person name="Schneider J."/>
            <person name="Andrea H."/>
            <person name="Blom J."/>
            <person name="Jaenicke S."/>
            <person name="Ruckert C."/>
            <person name="Schorsch C."/>
            <person name="Szczepanowski R."/>
            <person name="Farwick M."/>
            <person name="Goesmann A."/>
            <person name="Puhler A."/>
            <person name="Schaffer S."/>
            <person name="Tauch A."/>
            <person name="Kohler T."/>
            <person name="Brinkrolf K."/>
        </authorList>
    </citation>
    <scope>NUCLEOTIDE SEQUENCE [LARGE SCALE GENOMIC DNA]</scope>
    <source>
        <strain evidence="6">ATCC 14091 / BCRC 22168 / CBS 111 / JCM 3599 / NBRC 0793 / NRRL Y-1031 F-60-10</strain>
    </source>
</reference>
<dbReference type="FunCoup" id="K0KWR1">
    <property type="interactions" value="545"/>
</dbReference>
<feature type="compositionally biased region" description="Polar residues" evidence="4">
    <location>
        <begin position="96"/>
        <end position="131"/>
    </location>
</feature>
<dbReference type="InParanoid" id="K0KWR1"/>
<feature type="compositionally biased region" description="Low complexity" evidence="4">
    <location>
        <begin position="550"/>
        <end position="560"/>
    </location>
</feature>
<feature type="compositionally biased region" description="Low complexity" evidence="4">
    <location>
        <begin position="578"/>
        <end position="612"/>
    </location>
</feature>
<feature type="region of interest" description="Disordered" evidence="4">
    <location>
        <begin position="703"/>
        <end position="806"/>
    </location>
</feature>
<feature type="region of interest" description="Disordered" evidence="4">
    <location>
        <begin position="661"/>
        <end position="687"/>
    </location>
</feature>
<dbReference type="Proteomes" id="UP000009328">
    <property type="component" value="Unassembled WGS sequence"/>
</dbReference>
<dbReference type="Pfam" id="PF24681">
    <property type="entry name" value="Kelch_KLHDC2_KLHL20_DRC7"/>
    <property type="match status" value="1"/>
</dbReference>
<keyword evidence="2" id="KW-0677">Repeat</keyword>
<feature type="region of interest" description="Disordered" evidence="4">
    <location>
        <begin position="1"/>
        <end position="187"/>
    </location>
</feature>
<keyword evidence="1" id="KW-0880">Kelch repeat</keyword>
<feature type="region of interest" description="Disordered" evidence="4">
    <location>
        <begin position="1012"/>
        <end position="1043"/>
    </location>
</feature>
<keyword evidence="3" id="KW-0175">Coiled coil</keyword>
<feature type="compositionally biased region" description="Low complexity" evidence="4">
    <location>
        <begin position="163"/>
        <end position="178"/>
    </location>
</feature>
<feature type="compositionally biased region" description="Polar residues" evidence="4">
    <location>
        <begin position="561"/>
        <end position="577"/>
    </location>
</feature>
<evidence type="ECO:0000313" key="5">
    <source>
        <dbReference type="EMBL" id="CCH46472.1"/>
    </source>
</evidence>
<dbReference type="InterPro" id="IPR015915">
    <property type="entry name" value="Kelch-typ_b-propeller"/>
</dbReference>
<feature type="compositionally biased region" description="Gly residues" evidence="4">
    <location>
        <begin position="1015"/>
        <end position="1025"/>
    </location>
</feature>
<evidence type="ECO:0000256" key="2">
    <source>
        <dbReference type="ARBA" id="ARBA00022737"/>
    </source>
</evidence>
<feature type="compositionally biased region" description="Basic residues" evidence="4">
    <location>
        <begin position="1"/>
        <end position="16"/>
    </location>
</feature>
<comment type="caution">
    <text evidence="5">The sequence shown here is derived from an EMBL/GenBank/DDBJ whole genome shotgun (WGS) entry which is preliminary data.</text>
</comment>
<feature type="region of interest" description="Disordered" evidence="4">
    <location>
        <begin position="910"/>
        <end position="947"/>
    </location>
</feature>
<gene>
    <name evidence="5" type="ORF">BN7_6065</name>
</gene>
<feature type="coiled-coil region" evidence="3">
    <location>
        <begin position="1109"/>
        <end position="1136"/>
    </location>
</feature>
<dbReference type="HOGENOM" id="CLU_005472_0_0_1"/>
<accession>K0KWR1</accession>
<keyword evidence="6" id="KW-1185">Reference proteome</keyword>
<dbReference type="eggNOG" id="KOG0379">
    <property type="taxonomic scope" value="Eukaryota"/>
</dbReference>
<dbReference type="PANTHER" id="PTHR46093:SF18">
    <property type="entry name" value="FIBRONECTIN TYPE-III DOMAIN-CONTAINING PROTEIN"/>
    <property type="match status" value="1"/>
</dbReference>
<evidence type="ECO:0000256" key="4">
    <source>
        <dbReference type="SAM" id="MobiDB-lite"/>
    </source>
</evidence>
<feature type="region of interest" description="Disordered" evidence="4">
    <location>
        <begin position="1166"/>
        <end position="1191"/>
    </location>
</feature>
<dbReference type="Gene3D" id="2.120.10.80">
    <property type="entry name" value="Kelch-type beta propeller"/>
    <property type="match status" value="2"/>
</dbReference>
<feature type="compositionally biased region" description="Polar residues" evidence="4">
    <location>
        <begin position="705"/>
        <end position="731"/>
    </location>
</feature>
<dbReference type="STRING" id="1206466.K0KWR1"/>
<protein>
    <submittedName>
        <fullName evidence="5">Kelch repeat-containing protein 1</fullName>
    </submittedName>
</protein>
<sequence length="1373" mass="150840">MTPFKFGKKNKAKDKRSSKEQQAGLNDSAFSSPVSNKGEDSPTFSNYSNHSNIRNNNDQGNQGNQGNQFNSPQQFNNSPAQQNPQFKDQGVGIVYDQNNNYHTKSPQKFNQFGQPPTNPNTPRSLPFNQSPQQGQGLQGGQQGQFKNQPHPQYGQPLPPNAIQQQQQGGPQGQGQPPQRATFKSPWTRSKLLISPFPRYRHTASNYSNEKGEIFIMGGLHNTSVYGDTWILKPDSLDGEPKNFQSFQIDIFDNSPAPRVGHASTLCGNAYVIFGGDTVTNEFGEIDNDLYLFNMNSHAWTIPSPVGKRPSGRYGHSIGVIAITNFDSKVYLYGGQLDDVIFNDLCVFNLSSFRRPDVHWEWINPKDNIRPPPLTNHSMDVYDNKLWIFGGSNGKKLNNEIWCFDPELERWDQIKTLGQLPKPVEEHASVIYKDLLIIYGGKDSQGEAVSDLFFLNLITKTWFKFPTNFPLEPQGKYGHTLSILKNDKLLILGGHLPDYSNLGDNLEVSNIDNGVGTILNLLDLSNLVKLVPGLQQYSTPNKIQDSRFPNQHQGHQGQQQGNLFTPQKTPQGQIDSPIQSKSPQQLPQGQGQSQGQGNPQQVQTRGFSNSSGNYGQGGQGPNSANSNGPSRSIPNVGDGTGAAVGAGIGAVGSAVGYGSQNVSKNSLGSNQGPQGLSQGPGTQGPQDLSRQFSAEDVFQRERRNLTPKNLSQTPEKPLNNNLNVPSTGQVFSSPEEGELPLQIPSPIKTENEIPGSFPTNISSGQSGPESQEGKFYQDDFKTPQGSPSKTSLVPGEHGQTEELVEDDEVEDADEYLRPHIYKNDDAKQSDFLDSYVDGNSTSDLVEKGDDEEVGTVGTTGSGVGIGIAGATAGIAAVGGVAAVGNLGSSSSALKSPEVKDQLKSTSDVVLNPSDELGSRGIDVKNRDVNPSTSSGTGVTGTGIKGVSGNRDFSTASVSSFGNQDREEFKKIINSLSKELDSLKSSTNKQVKEASSKVKELELENDELKKKLNSGVGSTGVVGGGSTGTRELSTEGTKDLQDEDENSYKRKHIKLNTDYQILNQKHQQLQSKHEEIESIFESNLIDLSKLNNIIKKQGETLEETQKSLQDQEDWKLKYDELESKFEALNKRFDELSESRSKGFNETNQEVKNLNLGLDSFLSKYLKSNDGSESTEGTRGLKSSTGNIGDSDEVTTSLKNQIDELLKENEDIHTQHKSLTNKLSSFESNQEELESLRLKISELSKIEENYKDSLHSVKNSSRALQVSQNELNKQKELTTKLQQELDELKIFRANRKSSRNTTPIVNDFAKKDLPKGTTGTTTDEDEEDFENAHFNLKLRDLQAELFITKQERDELKQDVLDLKKKLLNSSTPTGSF</sequence>
<evidence type="ECO:0000313" key="6">
    <source>
        <dbReference type="Proteomes" id="UP000009328"/>
    </source>
</evidence>
<feature type="compositionally biased region" description="Polar residues" evidence="4">
    <location>
        <begin position="539"/>
        <end position="549"/>
    </location>
</feature>
<feature type="compositionally biased region" description="Polar residues" evidence="4">
    <location>
        <begin position="20"/>
        <end position="35"/>
    </location>
</feature>
<feature type="compositionally biased region" description="Low complexity" evidence="4">
    <location>
        <begin position="45"/>
        <end position="79"/>
    </location>
</feature>
<feature type="region of interest" description="Disordered" evidence="4">
    <location>
        <begin position="539"/>
        <end position="637"/>
    </location>
</feature>
<evidence type="ECO:0000256" key="3">
    <source>
        <dbReference type="SAM" id="Coils"/>
    </source>
</evidence>
<dbReference type="EMBL" id="CAIF01000246">
    <property type="protein sequence ID" value="CCH46472.1"/>
    <property type="molecule type" value="Genomic_DNA"/>
</dbReference>
<organism evidence="5 6">
    <name type="scientific">Wickerhamomyces ciferrii (strain ATCC 14091 / BCRC 22168 / CBS 111 / JCM 3599 / NBRC 0793 / NRRL Y-1031 F-60-10)</name>
    <name type="common">Yeast</name>
    <name type="synonym">Pichia ciferrii</name>
    <dbReference type="NCBI Taxonomy" id="1206466"/>
    <lineage>
        <taxon>Eukaryota</taxon>
        <taxon>Fungi</taxon>
        <taxon>Dikarya</taxon>
        <taxon>Ascomycota</taxon>
        <taxon>Saccharomycotina</taxon>
        <taxon>Saccharomycetes</taxon>
        <taxon>Phaffomycetales</taxon>
        <taxon>Wickerhamomycetaceae</taxon>
        <taxon>Wickerhamomyces</taxon>
    </lineage>
</organism>
<feature type="coiled-coil region" evidence="3">
    <location>
        <begin position="1192"/>
        <end position="1281"/>
    </location>
</feature>
<dbReference type="SUPFAM" id="SSF117281">
    <property type="entry name" value="Kelch motif"/>
    <property type="match status" value="1"/>
</dbReference>
<proteinExistence type="predicted"/>
<name>K0KWR1_WICCF</name>
<dbReference type="PANTHER" id="PTHR46093">
    <property type="entry name" value="ACYL-COA-BINDING DOMAIN-CONTAINING PROTEIN 5"/>
    <property type="match status" value="1"/>
</dbReference>
<feature type="compositionally biased region" description="Polar residues" evidence="4">
    <location>
        <begin position="623"/>
        <end position="632"/>
    </location>
</feature>